<dbReference type="PaxDb" id="8355-A0A1L8F9D4"/>
<dbReference type="CDD" id="cd12242">
    <property type="entry name" value="RRM_SLIRP"/>
    <property type="match status" value="1"/>
</dbReference>
<dbReference type="Proteomes" id="UP000186698">
    <property type="component" value="Chromosome 8L"/>
</dbReference>
<dbReference type="Bgee" id="108698692">
    <property type="expression patterns" value="Expressed in muscle tissue and 19 other cell types or tissues"/>
</dbReference>
<sequence>MAAPAKKVFEAFVSRVPWTVASRELKEYFSQYGVVKKCLLPFDKETGFHRGYCWVGFASEEGLQNALQKDAHLLEGSKLQVQQNRKLSGNTNRHGPGES</sequence>
<dbReference type="GO" id="GO:0003723">
    <property type="term" value="F:RNA binding"/>
    <property type="evidence" value="ECO:0007669"/>
    <property type="project" value="UniProtKB-UniRule"/>
</dbReference>
<dbReference type="KEGG" id="xla:108698692"/>
<dbReference type="PROSITE" id="PS50102">
    <property type="entry name" value="RRM"/>
    <property type="match status" value="1"/>
</dbReference>
<dbReference type="SUPFAM" id="SSF54928">
    <property type="entry name" value="RNA-binding domain, RBD"/>
    <property type="match status" value="1"/>
</dbReference>
<dbReference type="SMART" id="SM00360">
    <property type="entry name" value="RRM"/>
    <property type="match status" value="1"/>
</dbReference>
<evidence type="ECO:0000313" key="5">
    <source>
        <dbReference type="Xenbase" id="XB-GENE-22069128"/>
    </source>
</evidence>
<dbReference type="Pfam" id="PF00076">
    <property type="entry name" value="RRM_1"/>
    <property type="match status" value="1"/>
</dbReference>
<keyword evidence="3" id="KW-1185">Reference proteome</keyword>
<keyword evidence="1 2" id="KW-0694">RNA-binding</keyword>
<protein>
    <submittedName>
        <fullName evidence="4">SRA stem-loop-interacting RNA-binding protein, mitochondrial</fullName>
    </submittedName>
</protein>
<reference evidence="4" key="1">
    <citation type="submission" date="2025-08" db="UniProtKB">
        <authorList>
            <consortium name="RefSeq"/>
        </authorList>
    </citation>
    <scope>IDENTIFICATION</scope>
    <source>
        <strain evidence="4">J_2021</strain>
        <tissue evidence="4">Erythrocytes</tissue>
    </source>
</reference>
<evidence type="ECO:0000313" key="4">
    <source>
        <dbReference type="RefSeq" id="XP_018085864.1"/>
    </source>
</evidence>
<dbReference type="RefSeq" id="XP_018085864.1">
    <property type="nucleotide sequence ID" value="XM_018230375.2"/>
</dbReference>
<evidence type="ECO:0000256" key="1">
    <source>
        <dbReference type="ARBA" id="ARBA00022884"/>
    </source>
</evidence>
<dbReference type="InterPro" id="IPR034152">
    <property type="entry name" value="SLIRP_RRM"/>
</dbReference>
<dbReference type="Gene3D" id="3.30.70.330">
    <property type="match status" value="1"/>
</dbReference>
<dbReference type="OrthoDB" id="6159137at2759"/>
<dbReference type="STRING" id="8355.A0A1L8F9D4"/>
<dbReference type="PANTHER" id="PTHR48027">
    <property type="entry name" value="HETEROGENEOUS NUCLEAR RIBONUCLEOPROTEIN 87F-RELATED"/>
    <property type="match status" value="1"/>
</dbReference>
<dbReference type="InterPro" id="IPR000504">
    <property type="entry name" value="RRM_dom"/>
</dbReference>
<dbReference type="AGR" id="Xenbase:XB-GENE-22069128"/>
<dbReference type="InterPro" id="IPR012677">
    <property type="entry name" value="Nucleotide-bd_a/b_plait_sf"/>
</dbReference>
<organism evidence="3 4">
    <name type="scientific">Xenopus laevis</name>
    <name type="common">African clawed frog</name>
    <dbReference type="NCBI Taxonomy" id="8355"/>
    <lineage>
        <taxon>Eukaryota</taxon>
        <taxon>Metazoa</taxon>
        <taxon>Chordata</taxon>
        <taxon>Craniata</taxon>
        <taxon>Vertebrata</taxon>
        <taxon>Euteleostomi</taxon>
        <taxon>Amphibia</taxon>
        <taxon>Batrachia</taxon>
        <taxon>Anura</taxon>
        <taxon>Pipoidea</taxon>
        <taxon>Pipidae</taxon>
        <taxon>Xenopodinae</taxon>
        <taxon>Xenopus</taxon>
        <taxon>Xenopus</taxon>
    </lineage>
</organism>
<dbReference type="InterPro" id="IPR035979">
    <property type="entry name" value="RBD_domain_sf"/>
</dbReference>
<dbReference type="Xenbase" id="XB-GENE-22069128">
    <property type="gene designation" value="slirp.L"/>
</dbReference>
<dbReference type="InterPro" id="IPR052462">
    <property type="entry name" value="SLIRP/GR-RBP-like"/>
</dbReference>
<dbReference type="OMA" id="GFVMFSQ"/>
<evidence type="ECO:0000313" key="3">
    <source>
        <dbReference type="Proteomes" id="UP000186698"/>
    </source>
</evidence>
<dbReference type="CTD" id="108698692"/>
<name>A0A1L8F9D4_XENLA</name>
<gene>
    <name evidence="5" type="primary">slirp.L</name>
    <name evidence="4" type="synonym">LOC108698692</name>
</gene>
<dbReference type="AlphaFoldDB" id="A0A1L8F9D4"/>
<accession>A0A1L8F9D4</accession>
<dbReference type="FunFam" id="3.30.70.330:FF:001226">
    <property type="entry name" value="SRA stem-loop interacting RNA binding protein"/>
    <property type="match status" value="1"/>
</dbReference>
<evidence type="ECO:0000256" key="2">
    <source>
        <dbReference type="PROSITE-ProRule" id="PRU00176"/>
    </source>
</evidence>
<dbReference type="GeneID" id="108698692"/>
<proteinExistence type="predicted"/>